<evidence type="ECO:0000313" key="5">
    <source>
        <dbReference type="Proteomes" id="UP001499951"/>
    </source>
</evidence>
<dbReference type="InterPro" id="IPR000182">
    <property type="entry name" value="GNAT_dom"/>
</dbReference>
<dbReference type="PANTHER" id="PTHR43877">
    <property type="entry name" value="AMINOALKYLPHOSPHONATE N-ACETYLTRANSFERASE-RELATED-RELATED"/>
    <property type="match status" value="1"/>
</dbReference>
<dbReference type="CDD" id="cd04301">
    <property type="entry name" value="NAT_SF"/>
    <property type="match status" value="1"/>
</dbReference>
<dbReference type="Pfam" id="PF00583">
    <property type="entry name" value="Acetyltransf_1"/>
    <property type="match status" value="1"/>
</dbReference>
<keyword evidence="5" id="KW-1185">Reference proteome</keyword>
<evidence type="ECO:0000259" key="3">
    <source>
        <dbReference type="PROSITE" id="PS51186"/>
    </source>
</evidence>
<name>A0ABN1F7U5_9PROT</name>
<protein>
    <submittedName>
        <fullName evidence="4">GNAT family N-acetyltransferase</fullName>
    </submittedName>
</protein>
<feature type="domain" description="N-acetyltransferase" evidence="3">
    <location>
        <begin position="1"/>
        <end position="146"/>
    </location>
</feature>
<dbReference type="RefSeq" id="WP_166929090.1">
    <property type="nucleotide sequence ID" value="NZ_BAAADD010000011.1"/>
</dbReference>
<sequence length="155" mass="17345">MPFLRRLYRSTREEELALTGWPETMKQLFCDNQFDLQRAHYRRQHPLGEFLVIRAGAEPVGRLYLDAGGETVHLIDIALLPAWRGCGIGSSLLQCLQARAAAAGKAMSLNVLTRNRRAIALYRRLGFADESVAASHMSMCWRETAAGQIQLKTAS</sequence>
<reference evidence="4 5" key="1">
    <citation type="journal article" date="2019" name="Int. J. Syst. Evol. Microbiol.">
        <title>The Global Catalogue of Microorganisms (GCM) 10K type strain sequencing project: providing services to taxonomists for standard genome sequencing and annotation.</title>
        <authorList>
            <consortium name="The Broad Institute Genomics Platform"/>
            <consortium name="The Broad Institute Genome Sequencing Center for Infectious Disease"/>
            <person name="Wu L."/>
            <person name="Ma J."/>
        </authorList>
    </citation>
    <scope>NUCLEOTIDE SEQUENCE [LARGE SCALE GENOMIC DNA]</scope>
    <source>
        <strain evidence="4 5">JCM 15089</strain>
    </source>
</reference>
<dbReference type="SUPFAM" id="SSF55729">
    <property type="entry name" value="Acyl-CoA N-acyltransferases (Nat)"/>
    <property type="match status" value="1"/>
</dbReference>
<proteinExistence type="predicted"/>
<keyword evidence="1" id="KW-0808">Transferase</keyword>
<dbReference type="InterPro" id="IPR016181">
    <property type="entry name" value="Acyl_CoA_acyltransferase"/>
</dbReference>
<dbReference type="EMBL" id="BAAADD010000011">
    <property type="protein sequence ID" value="GAA0584613.1"/>
    <property type="molecule type" value="Genomic_DNA"/>
</dbReference>
<accession>A0ABN1F7U5</accession>
<keyword evidence="2" id="KW-0012">Acyltransferase</keyword>
<evidence type="ECO:0000256" key="2">
    <source>
        <dbReference type="ARBA" id="ARBA00023315"/>
    </source>
</evidence>
<evidence type="ECO:0000256" key="1">
    <source>
        <dbReference type="ARBA" id="ARBA00022679"/>
    </source>
</evidence>
<gene>
    <name evidence="4" type="ORF">GCM10008942_36910</name>
</gene>
<evidence type="ECO:0000313" key="4">
    <source>
        <dbReference type="EMBL" id="GAA0584613.1"/>
    </source>
</evidence>
<dbReference type="Gene3D" id="3.40.630.30">
    <property type="match status" value="1"/>
</dbReference>
<organism evidence="4 5">
    <name type="scientific">Rhizomicrobium electricum</name>
    <dbReference type="NCBI Taxonomy" id="480070"/>
    <lineage>
        <taxon>Bacteria</taxon>
        <taxon>Pseudomonadati</taxon>
        <taxon>Pseudomonadota</taxon>
        <taxon>Alphaproteobacteria</taxon>
        <taxon>Micropepsales</taxon>
        <taxon>Micropepsaceae</taxon>
        <taxon>Rhizomicrobium</taxon>
    </lineage>
</organism>
<dbReference type="Proteomes" id="UP001499951">
    <property type="component" value="Unassembled WGS sequence"/>
</dbReference>
<dbReference type="PROSITE" id="PS51186">
    <property type="entry name" value="GNAT"/>
    <property type="match status" value="1"/>
</dbReference>
<dbReference type="PANTHER" id="PTHR43877:SF1">
    <property type="entry name" value="ACETYLTRANSFERASE"/>
    <property type="match status" value="1"/>
</dbReference>
<comment type="caution">
    <text evidence="4">The sequence shown here is derived from an EMBL/GenBank/DDBJ whole genome shotgun (WGS) entry which is preliminary data.</text>
</comment>
<dbReference type="InterPro" id="IPR050832">
    <property type="entry name" value="Bact_Acetyltransf"/>
</dbReference>